<protein>
    <submittedName>
        <fullName evidence="4">Kelch motif</fullName>
    </submittedName>
</protein>
<organism evidence="4 5">
    <name type="scientific">Popillia japonica</name>
    <name type="common">Japanese beetle</name>
    <dbReference type="NCBI Taxonomy" id="7064"/>
    <lineage>
        <taxon>Eukaryota</taxon>
        <taxon>Metazoa</taxon>
        <taxon>Ecdysozoa</taxon>
        <taxon>Arthropoda</taxon>
        <taxon>Hexapoda</taxon>
        <taxon>Insecta</taxon>
        <taxon>Pterygota</taxon>
        <taxon>Neoptera</taxon>
        <taxon>Endopterygota</taxon>
        <taxon>Coleoptera</taxon>
        <taxon>Polyphaga</taxon>
        <taxon>Scarabaeiformia</taxon>
        <taxon>Scarabaeidae</taxon>
        <taxon>Rutelinae</taxon>
        <taxon>Popillia</taxon>
    </lineage>
</organism>
<dbReference type="EMBL" id="JASPKY010000378">
    <property type="protein sequence ID" value="KAK9702987.1"/>
    <property type="molecule type" value="Genomic_DNA"/>
</dbReference>
<dbReference type="SUPFAM" id="SSF117281">
    <property type="entry name" value="Kelch motif"/>
    <property type="match status" value="1"/>
</dbReference>
<evidence type="ECO:0000256" key="3">
    <source>
        <dbReference type="SAM" id="MobiDB-lite"/>
    </source>
</evidence>
<sequence length="290" mass="33356">MANEIDFIPVKEEFNSELAAVKEELLSDSENGSSQRNNINKDTIKIEDEESNWDIQKKVEKSEQLEEESSDSESEGHIVCKPAQAQILFDGLALEFGPLETVHRWKRMPECDEFVGARRSKHTVVAYKEAIYVFGGDNGKSMLNDLLRFDLHDIIILQWFIIIPWQWIEWKFTGKTPVPRSAHGAAVHDNKLWIFAGYDGNARLNDMWTFPLIGDNRVWEEVDQKGERPPTCCNFPVAVARDCMFVFSGQSGAKITNSLFQFNFQNKTSVLMHKVESKRKVEKQFVPYAF</sequence>
<evidence type="ECO:0000313" key="5">
    <source>
        <dbReference type="Proteomes" id="UP001458880"/>
    </source>
</evidence>
<evidence type="ECO:0000256" key="1">
    <source>
        <dbReference type="ARBA" id="ARBA00022441"/>
    </source>
</evidence>
<feature type="region of interest" description="Disordered" evidence="3">
    <location>
        <begin position="25"/>
        <end position="77"/>
    </location>
</feature>
<proteinExistence type="predicted"/>
<feature type="compositionally biased region" description="Basic and acidic residues" evidence="3">
    <location>
        <begin position="55"/>
        <end position="64"/>
    </location>
</feature>
<evidence type="ECO:0000313" key="4">
    <source>
        <dbReference type="EMBL" id="KAK9702987.1"/>
    </source>
</evidence>
<dbReference type="PANTHER" id="PTHR46376:SF1">
    <property type="entry name" value="LEUCINE-ZIPPER-LIKE TRANSCRIPTIONAL REGULATOR 1"/>
    <property type="match status" value="1"/>
</dbReference>
<dbReference type="Gene3D" id="2.120.10.80">
    <property type="entry name" value="Kelch-type beta propeller"/>
    <property type="match status" value="2"/>
</dbReference>
<reference evidence="4 5" key="1">
    <citation type="journal article" date="2024" name="BMC Genomics">
        <title>De novo assembly and annotation of Popillia japonica's genome with initial clues to its potential as an invasive pest.</title>
        <authorList>
            <person name="Cucini C."/>
            <person name="Boschi S."/>
            <person name="Funari R."/>
            <person name="Cardaioli E."/>
            <person name="Iannotti N."/>
            <person name="Marturano G."/>
            <person name="Paoli F."/>
            <person name="Bruttini M."/>
            <person name="Carapelli A."/>
            <person name="Frati F."/>
            <person name="Nardi F."/>
        </authorList>
    </citation>
    <scope>NUCLEOTIDE SEQUENCE [LARGE SCALE GENOMIC DNA]</scope>
    <source>
        <strain evidence="4">DMR45628</strain>
    </source>
</reference>
<keyword evidence="5" id="KW-1185">Reference proteome</keyword>
<evidence type="ECO:0000256" key="2">
    <source>
        <dbReference type="ARBA" id="ARBA00022737"/>
    </source>
</evidence>
<dbReference type="Pfam" id="PF24681">
    <property type="entry name" value="Kelch_KLHDC2_KLHL20_DRC7"/>
    <property type="match status" value="1"/>
</dbReference>
<feature type="compositionally biased region" description="Polar residues" evidence="3">
    <location>
        <begin position="28"/>
        <end position="41"/>
    </location>
</feature>
<comment type="caution">
    <text evidence="4">The sequence shown here is derived from an EMBL/GenBank/DDBJ whole genome shotgun (WGS) entry which is preliminary data.</text>
</comment>
<dbReference type="InterPro" id="IPR051568">
    <property type="entry name" value="LZTR1/Attractin"/>
</dbReference>
<dbReference type="AlphaFoldDB" id="A0AAW1JHS1"/>
<name>A0AAW1JHS1_POPJA</name>
<gene>
    <name evidence="4" type="ORF">QE152_g29605</name>
</gene>
<keyword evidence="1" id="KW-0880">Kelch repeat</keyword>
<dbReference type="PANTHER" id="PTHR46376">
    <property type="entry name" value="LEUCINE-ZIPPER-LIKE TRANSCRIPTIONAL REGULATOR 1"/>
    <property type="match status" value="1"/>
</dbReference>
<dbReference type="Proteomes" id="UP001458880">
    <property type="component" value="Unassembled WGS sequence"/>
</dbReference>
<keyword evidence="2" id="KW-0677">Repeat</keyword>
<dbReference type="GO" id="GO:0005794">
    <property type="term" value="C:Golgi apparatus"/>
    <property type="evidence" value="ECO:0007669"/>
    <property type="project" value="TreeGrafter"/>
</dbReference>
<accession>A0AAW1JHS1</accession>
<dbReference type="InterPro" id="IPR015915">
    <property type="entry name" value="Kelch-typ_b-propeller"/>
</dbReference>